<dbReference type="CDD" id="cd08946">
    <property type="entry name" value="SDR_e"/>
    <property type="match status" value="1"/>
</dbReference>
<dbReference type="AlphaFoldDB" id="A0A3B6VGV8"/>
<evidence type="ECO:0000259" key="2">
    <source>
        <dbReference type="Pfam" id="PF01370"/>
    </source>
</evidence>
<dbReference type="SUPFAM" id="SSF51735">
    <property type="entry name" value="NAD(P)-binding Rossmann-fold domains"/>
    <property type="match status" value="1"/>
</dbReference>
<protein>
    <submittedName>
        <fullName evidence="3">NAD dependent epimerase/dehydratase family superfamily protein</fullName>
    </submittedName>
</protein>
<evidence type="ECO:0000313" key="3">
    <source>
        <dbReference type="EMBL" id="ACN85131.1"/>
    </source>
</evidence>
<dbReference type="RefSeq" id="WP_012672157.1">
    <property type="nucleotide sequence ID" value="NC_012226.1"/>
</dbReference>
<keyword evidence="4" id="KW-1185">Reference proteome</keyword>
<dbReference type="PANTHER" id="PTHR43000">
    <property type="entry name" value="DTDP-D-GLUCOSE 4,6-DEHYDRATASE-RELATED"/>
    <property type="match status" value="1"/>
</dbReference>
<geneLocation type="plasmid" evidence="3 4">
    <name>pBHWA1</name>
</geneLocation>
<evidence type="ECO:0000313" key="4">
    <source>
        <dbReference type="Proteomes" id="UP000001803"/>
    </source>
</evidence>
<dbReference type="InterPro" id="IPR001509">
    <property type="entry name" value="Epimerase_deHydtase"/>
</dbReference>
<evidence type="ECO:0000256" key="1">
    <source>
        <dbReference type="ARBA" id="ARBA00007637"/>
    </source>
</evidence>
<name>A0A3B6VGV8_BRAHW</name>
<dbReference type="Gene3D" id="3.40.50.720">
    <property type="entry name" value="NAD(P)-binding Rossmann-like Domain"/>
    <property type="match status" value="1"/>
</dbReference>
<dbReference type="EMBL" id="CP001360">
    <property type="protein sequence ID" value="ACN85131.1"/>
    <property type="molecule type" value="Genomic_DNA"/>
</dbReference>
<dbReference type="Pfam" id="PF01370">
    <property type="entry name" value="Epimerase"/>
    <property type="match status" value="1"/>
</dbReference>
<proteinExistence type="inferred from homology"/>
<dbReference type="InterPro" id="IPR036291">
    <property type="entry name" value="NAD(P)-bd_dom_sf"/>
</dbReference>
<comment type="similarity">
    <text evidence="1">Belongs to the NAD(P)-dependent epimerase/dehydratase family.</text>
</comment>
<organism evidence="3 4">
    <name type="scientific">Brachyspira hyodysenteriae (strain ATCC 49526 / WA1)</name>
    <dbReference type="NCBI Taxonomy" id="565034"/>
    <lineage>
        <taxon>Bacteria</taxon>
        <taxon>Pseudomonadati</taxon>
        <taxon>Spirochaetota</taxon>
        <taxon>Spirochaetia</taxon>
        <taxon>Brachyspirales</taxon>
        <taxon>Brachyspiraceae</taxon>
        <taxon>Brachyspira</taxon>
    </lineage>
</organism>
<feature type="domain" description="NAD-dependent epimerase/dehydratase" evidence="2">
    <location>
        <begin position="4"/>
        <end position="220"/>
    </location>
</feature>
<reference evidence="3 4" key="1">
    <citation type="journal article" date="2009" name="PLoS ONE">
        <title>Genome sequence of the pathogenic intestinal spirochete Brachyspira hyodysenteriae reveals adaptations to its lifestyle in the porcine large intestine.</title>
        <authorList>
            <person name="Bellgard M.I."/>
            <person name="Wanchanthuek P."/>
            <person name="La T."/>
            <person name="Ryan K."/>
            <person name="Moolhuijzen P."/>
            <person name="Albertyn Z."/>
            <person name="Shaban B."/>
            <person name="Motro Y."/>
            <person name="Dunn D.S."/>
            <person name="Schibeci D."/>
            <person name="Hunter A."/>
            <person name="Barrero R."/>
            <person name="Phillips N.D."/>
            <person name="Hampson D.J."/>
        </authorList>
    </citation>
    <scope>NUCLEOTIDE SEQUENCE [LARGE SCALE GENOMIC DNA]</scope>
    <source>
        <strain evidence="4">ATCC 49526 / WA1</strain>
    </source>
</reference>
<gene>
    <name evidence="3" type="ordered locus">BHWA1_02680</name>
</gene>
<dbReference type="KEGG" id="bhy:BHWA1_02680"/>
<accession>A0A3B6VGV8</accession>
<sequence>MKKVIVTGINGLIGQYISKPLEELGFEVFGIGTKSIKKSNYCSMDLNDHIKLENIFKEIKPEYLIHLAWDTKKGYLESEANFDLLYSSIKMLKYFKENGGKKTVFVGTCFEYKFKDTPLKENDDLNPTTIYAKTKNYLREMSELYSIKNNIDFCWGRVFYTYGDNENPNRLFPHIINSLKEDKKVSINYSQLKKDYIFAGDIAKSIALIIDSNVNGIINLCTSNTISLEEIALTIAKKFNKINLLELKKLNTEEPKIIVGDNSRLVNEIGFKNFTTVGEWVNKYLN</sequence>
<dbReference type="Proteomes" id="UP000001803">
    <property type="component" value="Plasmid pBHWA1"/>
</dbReference>
<keyword evidence="3" id="KW-0614">Plasmid</keyword>